<dbReference type="SUPFAM" id="SSF142906">
    <property type="entry name" value="YjbR-like"/>
    <property type="match status" value="1"/>
</dbReference>
<accession>A0A3G4VIE0</accession>
<dbReference type="PANTHER" id="PTHR35145">
    <property type="entry name" value="CYTOPLASMIC PROTEIN-RELATED"/>
    <property type="match status" value="1"/>
</dbReference>
<evidence type="ECO:0000313" key="1">
    <source>
        <dbReference type="EMBL" id="AYV24550.1"/>
    </source>
</evidence>
<organism evidence="1 2">
    <name type="scientific">Vibrio mediterranei</name>
    <dbReference type="NCBI Taxonomy" id="689"/>
    <lineage>
        <taxon>Bacteria</taxon>
        <taxon>Pseudomonadati</taxon>
        <taxon>Pseudomonadota</taxon>
        <taxon>Gammaproteobacteria</taxon>
        <taxon>Vibrionales</taxon>
        <taxon>Vibrionaceae</taxon>
        <taxon>Vibrio</taxon>
    </lineage>
</organism>
<evidence type="ECO:0000313" key="2">
    <source>
        <dbReference type="Proteomes" id="UP000279760"/>
    </source>
</evidence>
<dbReference type="Gene3D" id="3.90.1150.30">
    <property type="match status" value="1"/>
</dbReference>
<dbReference type="InterPro" id="IPR058532">
    <property type="entry name" value="YjbR/MT2646/Rv2570-like"/>
</dbReference>
<keyword evidence="1" id="KW-0238">DNA-binding</keyword>
<dbReference type="InterPro" id="IPR038056">
    <property type="entry name" value="YjbR-like_sf"/>
</dbReference>
<gene>
    <name evidence="1" type="ORF">ECB94_25195</name>
</gene>
<reference evidence="1 2" key="1">
    <citation type="submission" date="2018-11" db="EMBL/GenBank/DDBJ databases">
        <title>Complete Genome Sequence of Vbrio mediterranei 117-T6: a Potential Pathogen Bacteria Isolated from the Conchocelis of Pyropia.</title>
        <authorList>
            <person name="Liu Q."/>
        </authorList>
    </citation>
    <scope>NUCLEOTIDE SEQUENCE [LARGE SCALE GENOMIC DNA]</scope>
    <source>
        <strain evidence="1 2">117-T6</strain>
    </source>
</reference>
<dbReference type="PANTHER" id="PTHR35145:SF1">
    <property type="entry name" value="CYTOPLASMIC PROTEIN"/>
    <property type="match status" value="1"/>
</dbReference>
<dbReference type="AlphaFoldDB" id="A0A3G4VIE0"/>
<dbReference type="Pfam" id="PF04237">
    <property type="entry name" value="YjbR"/>
    <property type="match status" value="1"/>
</dbReference>
<proteinExistence type="predicted"/>
<dbReference type="GO" id="GO:0003677">
    <property type="term" value="F:DNA binding"/>
    <property type="evidence" value="ECO:0007669"/>
    <property type="project" value="UniProtKB-KW"/>
</dbReference>
<dbReference type="RefSeq" id="WP_006074345.1">
    <property type="nucleotide sequence ID" value="NZ_CP033578.1"/>
</dbReference>
<protein>
    <submittedName>
        <fullName evidence="1">MmcQ/YjbR family DNA-binding protein</fullName>
    </submittedName>
</protein>
<dbReference type="Proteomes" id="UP000279760">
    <property type="component" value="Chromosome 2"/>
</dbReference>
<sequence length="122" mass="13832">MDYDQFNEFCGAFPATSHVIQWGDAHVWKVGGKVFAIGGWNKESGAAFTFKTSDLNFDFLSDSEGYRPAPYFASRGMKWIQQVETSGRLDEELQYYLKESYRLVALGLSKKKRGELGIVIDD</sequence>
<name>A0A3G4VIE0_9VIBR</name>
<dbReference type="InterPro" id="IPR007351">
    <property type="entry name" value="YjbR"/>
</dbReference>
<dbReference type="EMBL" id="CP033578">
    <property type="protein sequence ID" value="AYV24550.1"/>
    <property type="molecule type" value="Genomic_DNA"/>
</dbReference>